<dbReference type="AlphaFoldDB" id="A0A2P7N1L2"/>
<dbReference type="InterPro" id="IPR003856">
    <property type="entry name" value="LPS_length_determ_N"/>
</dbReference>
<keyword evidence="4" id="KW-0812">Transmembrane</keyword>
<evidence type="ECO:0000256" key="1">
    <source>
        <dbReference type="ARBA" id="ARBA00004651"/>
    </source>
</evidence>
<reference evidence="9 10" key="1">
    <citation type="journal article" date="2018" name="Environ. Microbiol.">
        <title>Ecological and genomic features of two widespread freshwater picocyanobacteria.</title>
        <authorList>
            <person name="Cabello-Yeves P.J."/>
            <person name="Picazo A."/>
            <person name="Camacho A."/>
            <person name="Callieri C."/>
            <person name="Rosselli R."/>
            <person name="Roda-Garcia J.J."/>
            <person name="Coutinho F.H."/>
            <person name="Rodriguez-Valera F."/>
        </authorList>
    </citation>
    <scope>NUCLEOTIDE SEQUENCE [LARGE SCALE GENOMIC DNA]</scope>
    <source>
        <strain evidence="9 10">Tous</strain>
    </source>
</reference>
<dbReference type="EMBL" id="PXXO01000001">
    <property type="protein sequence ID" value="PSJ07316.1"/>
    <property type="molecule type" value="Genomic_DNA"/>
</dbReference>
<evidence type="ECO:0000259" key="8">
    <source>
        <dbReference type="Pfam" id="PF02706"/>
    </source>
</evidence>
<dbReference type="PANTHER" id="PTHR32309">
    <property type="entry name" value="TYROSINE-PROTEIN KINASE"/>
    <property type="match status" value="1"/>
</dbReference>
<keyword evidence="3" id="KW-1003">Cell membrane</keyword>
<feature type="coiled-coil region" evidence="7">
    <location>
        <begin position="370"/>
        <end position="397"/>
    </location>
</feature>
<evidence type="ECO:0000256" key="2">
    <source>
        <dbReference type="ARBA" id="ARBA00006683"/>
    </source>
</evidence>
<evidence type="ECO:0000256" key="4">
    <source>
        <dbReference type="ARBA" id="ARBA00022692"/>
    </source>
</evidence>
<comment type="subcellular location">
    <subcellularLocation>
        <location evidence="1">Cell membrane</location>
        <topology evidence="1">Multi-pass membrane protein</topology>
    </subcellularLocation>
</comment>
<gene>
    <name evidence="9" type="ORF">C7K55_00805</name>
</gene>
<dbReference type="OrthoDB" id="539704at2"/>
<feature type="domain" description="Polysaccharide chain length determinant N-terminal" evidence="8">
    <location>
        <begin position="13"/>
        <end position="111"/>
    </location>
</feature>
<evidence type="ECO:0000256" key="7">
    <source>
        <dbReference type="SAM" id="Coils"/>
    </source>
</evidence>
<keyword evidence="10" id="KW-1185">Reference proteome</keyword>
<evidence type="ECO:0000256" key="3">
    <source>
        <dbReference type="ARBA" id="ARBA00022475"/>
    </source>
</evidence>
<dbReference type="Pfam" id="PF02706">
    <property type="entry name" value="Wzz"/>
    <property type="match status" value="1"/>
</dbReference>
<comment type="caution">
    <text evidence="9">The sequence shown here is derived from an EMBL/GenBank/DDBJ whole genome shotgun (WGS) entry which is preliminary data.</text>
</comment>
<dbReference type="GO" id="GO:0005886">
    <property type="term" value="C:plasma membrane"/>
    <property type="evidence" value="ECO:0007669"/>
    <property type="project" value="UniProtKB-SubCell"/>
</dbReference>
<protein>
    <recommendedName>
        <fullName evidence="8">Polysaccharide chain length determinant N-terminal domain-containing protein</fullName>
    </recommendedName>
</protein>
<evidence type="ECO:0000313" key="9">
    <source>
        <dbReference type="EMBL" id="PSJ07316.1"/>
    </source>
</evidence>
<comment type="similarity">
    <text evidence="2">Belongs to the CpsC/CapA family.</text>
</comment>
<dbReference type="PANTHER" id="PTHR32309:SF13">
    <property type="entry name" value="FERRIC ENTEROBACTIN TRANSPORT PROTEIN FEPE"/>
    <property type="match status" value="1"/>
</dbReference>
<dbReference type="GO" id="GO:0004713">
    <property type="term" value="F:protein tyrosine kinase activity"/>
    <property type="evidence" value="ECO:0007669"/>
    <property type="project" value="TreeGrafter"/>
</dbReference>
<keyword evidence="6" id="KW-0472">Membrane</keyword>
<evidence type="ECO:0000313" key="10">
    <source>
        <dbReference type="Proteomes" id="UP000243002"/>
    </source>
</evidence>
<accession>A0A2P7N1L2</accession>
<evidence type="ECO:0000256" key="6">
    <source>
        <dbReference type="ARBA" id="ARBA00023136"/>
    </source>
</evidence>
<dbReference type="InterPro" id="IPR050445">
    <property type="entry name" value="Bact_polysacc_biosynth/exp"/>
</dbReference>
<proteinExistence type="inferred from homology"/>
<organism evidence="9 10">
    <name type="scientific">Cyanobium usitatum str. Tous</name>
    <dbReference type="NCBI Taxonomy" id="2116684"/>
    <lineage>
        <taxon>Bacteria</taxon>
        <taxon>Bacillati</taxon>
        <taxon>Cyanobacteriota</taxon>
        <taxon>Cyanophyceae</taxon>
        <taxon>Synechococcales</taxon>
        <taxon>Prochlorococcaceae</taxon>
        <taxon>Cyanobium</taxon>
    </lineage>
</organism>
<dbReference type="Proteomes" id="UP000243002">
    <property type="component" value="Unassembled WGS sequence"/>
</dbReference>
<keyword evidence="5" id="KW-1133">Transmembrane helix</keyword>
<name>A0A2P7N1L2_9CYAN</name>
<feature type="coiled-coil region" evidence="7">
    <location>
        <begin position="252"/>
        <end position="279"/>
    </location>
</feature>
<evidence type="ECO:0000256" key="5">
    <source>
        <dbReference type="ARBA" id="ARBA00022989"/>
    </source>
</evidence>
<sequence>MTESRALPVPADDEIDLGQLAAALRRRWPVLLGGMVAGGLLAAQSTAFTKPTWEAEFQIVLSNEQSKGSGLAAALLSQNAGLASLLGAGAGSGGADQQATEVKILESPSVLLPIYTAVKASKPVSDTADWRFDTWVKGAVEVEPEKGTSVLTVRFRDTDQALVLPISRRISQAYQTYSGRSRSREIRQLEAYLDAQIAQLRPRSEAATRAAQSYAADHSLSVADGLPLSGSLKAAGGVDPEQEGRSIDIEGGANLEARRTALQQRLNALEVQISQARKAGAQVLYIASETAARTDKGSSFDQLTLVETELAEKRSRLRPNDPIVQRLERERQSLILYINQQTIALLEGEIILNQANLQSLERPKAVVLRHRELTQKALRLEATLVELENNRAKFQLEKARQTDPWELISTPTLLDKPVAPRPARNLALGLLAGLVLGSGAALVVDRRTDLVFASDELRGLLPYPLLAELRNSSDPSLTLLAQGPLAGAPQVALVPVGAIPEGPAIAKALQAALQQQDPAAQVLLTTDLAVAGRCQVQLLITAPGAASRRGLRKLQQDLQLQGHPVAGLLLVLPEPTPEAEPNFEVDAA</sequence>
<dbReference type="RefSeq" id="WP_106501503.1">
    <property type="nucleotide sequence ID" value="NZ_PXXO01000001.1"/>
</dbReference>
<keyword evidence="7" id="KW-0175">Coiled coil</keyword>